<reference evidence="1 2" key="1">
    <citation type="journal article" date="2022" name="bioRxiv">
        <title>An ancient truncated duplication of the anti-Mullerian hormone receptor type 2 gene is a potential conserved master sex determinant in the Pangasiidae catfish family.</title>
        <authorList>
            <person name="Wen M."/>
            <person name="Pan Q."/>
            <person name="Jouanno E."/>
            <person name="Montfort J."/>
            <person name="Zahm M."/>
            <person name="Cabau C."/>
            <person name="Klopp C."/>
            <person name="Iampietro C."/>
            <person name="Roques C."/>
            <person name="Bouchez O."/>
            <person name="Castinel A."/>
            <person name="Donnadieu C."/>
            <person name="Parrinello H."/>
            <person name="Poncet C."/>
            <person name="Belmonte E."/>
            <person name="Gautier V."/>
            <person name="Avarre J.-C."/>
            <person name="Dugue R."/>
            <person name="Gustiano R."/>
            <person name="Ha T.T.T."/>
            <person name="Campet M."/>
            <person name="Sriphairoj K."/>
            <person name="Ribolli J."/>
            <person name="de Almeida F.L."/>
            <person name="Desvignes T."/>
            <person name="Postlethwait J.H."/>
            <person name="Bucao C.F."/>
            <person name="Robinson-Rechavi M."/>
            <person name="Bobe J."/>
            <person name="Herpin A."/>
            <person name="Guiguen Y."/>
        </authorList>
    </citation>
    <scope>NUCLEOTIDE SEQUENCE [LARGE SCALE GENOMIC DNA]</scope>
    <source>
        <strain evidence="1">YG-Dec2019</strain>
    </source>
</reference>
<evidence type="ECO:0000313" key="2">
    <source>
        <dbReference type="Proteomes" id="UP000829447"/>
    </source>
</evidence>
<proteinExistence type="predicted"/>
<accession>A0ACC5X1V8</accession>
<gene>
    <name evidence="1" type="ORF">PGIGA_G00048300</name>
</gene>
<protein>
    <submittedName>
        <fullName evidence="1">Uncharacterized protein</fullName>
    </submittedName>
</protein>
<keyword evidence="2" id="KW-1185">Reference proteome</keyword>
<comment type="caution">
    <text evidence="1">The sequence shown here is derived from an EMBL/GenBank/DDBJ whole genome shotgun (WGS) entry which is preliminary data.</text>
</comment>
<name>A0ACC5X1V8_PANGG</name>
<sequence>MHPHSLAPPSFSSHSSVARFRPLASCTPPPTLSGDALSATSFSRPAPHPGSERRDERRKGEREGVSRRDRARGRERKKGKNWFPGPQTRCHLVLGQPGSDP</sequence>
<dbReference type="EMBL" id="CM040466">
    <property type="protein sequence ID" value="MCI4385256.1"/>
    <property type="molecule type" value="Genomic_DNA"/>
</dbReference>
<organism evidence="1 2">
    <name type="scientific">Pangasianodon gigas</name>
    <name type="common">Mekong giant catfish</name>
    <name type="synonym">Pangasius gigas</name>
    <dbReference type="NCBI Taxonomy" id="30993"/>
    <lineage>
        <taxon>Eukaryota</taxon>
        <taxon>Metazoa</taxon>
        <taxon>Chordata</taxon>
        <taxon>Craniata</taxon>
        <taxon>Vertebrata</taxon>
        <taxon>Euteleostomi</taxon>
        <taxon>Actinopterygii</taxon>
        <taxon>Neopterygii</taxon>
        <taxon>Teleostei</taxon>
        <taxon>Ostariophysi</taxon>
        <taxon>Siluriformes</taxon>
        <taxon>Pangasiidae</taxon>
        <taxon>Pangasianodon</taxon>
    </lineage>
</organism>
<dbReference type="Proteomes" id="UP000829447">
    <property type="component" value="Linkage Group LG13"/>
</dbReference>
<evidence type="ECO:0000313" key="1">
    <source>
        <dbReference type="EMBL" id="MCI4385256.1"/>
    </source>
</evidence>